<dbReference type="OrthoDB" id="2605255at2"/>
<reference evidence="4" key="1">
    <citation type="submission" date="2018-11" db="EMBL/GenBank/DDBJ databases">
        <title>Complete genome sequence of Paenibacillus sp. ML311-T8.</title>
        <authorList>
            <person name="Nam Y.-D."/>
            <person name="Kang J."/>
            <person name="Chung W.-H."/>
            <person name="Park Y.S."/>
        </authorList>
    </citation>
    <scope>NUCLEOTIDE SEQUENCE [LARGE SCALE GENOMIC DNA]</scope>
    <source>
        <strain evidence="4">ML311-T8</strain>
    </source>
</reference>
<feature type="compositionally biased region" description="Basic and acidic residues" evidence="1">
    <location>
        <begin position="98"/>
        <end position="107"/>
    </location>
</feature>
<proteinExistence type="predicted"/>
<dbReference type="EMBL" id="CP034235">
    <property type="protein sequence ID" value="QGQ94861.1"/>
    <property type="molecule type" value="Genomic_DNA"/>
</dbReference>
<keyword evidence="2" id="KW-0472">Membrane</keyword>
<keyword evidence="2" id="KW-0812">Transmembrane</keyword>
<keyword evidence="4" id="KW-1185">Reference proteome</keyword>
<evidence type="ECO:0000313" key="4">
    <source>
        <dbReference type="Proteomes" id="UP000426246"/>
    </source>
</evidence>
<feature type="compositionally biased region" description="Polar residues" evidence="1">
    <location>
        <begin position="109"/>
        <end position="118"/>
    </location>
</feature>
<gene>
    <name evidence="3" type="ORF">EHS13_08220</name>
</gene>
<dbReference type="Proteomes" id="UP000426246">
    <property type="component" value="Chromosome"/>
</dbReference>
<evidence type="ECO:0000256" key="2">
    <source>
        <dbReference type="SAM" id="Phobius"/>
    </source>
</evidence>
<feature type="transmembrane region" description="Helical" evidence="2">
    <location>
        <begin position="12"/>
        <end position="31"/>
    </location>
</feature>
<organism evidence="3 4">
    <name type="scientific">Paenibacillus psychroresistens</name>
    <dbReference type="NCBI Taxonomy" id="1778678"/>
    <lineage>
        <taxon>Bacteria</taxon>
        <taxon>Bacillati</taxon>
        <taxon>Bacillota</taxon>
        <taxon>Bacilli</taxon>
        <taxon>Bacillales</taxon>
        <taxon>Paenibacillaceae</taxon>
        <taxon>Paenibacillus</taxon>
    </lineage>
</organism>
<dbReference type="RefSeq" id="WP_155699870.1">
    <property type="nucleotide sequence ID" value="NZ_CP034235.1"/>
</dbReference>
<feature type="region of interest" description="Disordered" evidence="1">
    <location>
        <begin position="98"/>
        <end position="118"/>
    </location>
</feature>
<evidence type="ECO:0000256" key="1">
    <source>
        <dbReference type="SAM" id="MobiDB-lite"/>
    </source>
</evidence>
<sequence length="180" mass="21292">MFDFKEHFIISRFLRFGQVCLAALIGIMIIFPPATAEANFFDTIKDIYHLPSDVENLQNQYEEAKKSYEETKQQLETQKQQLVDQSQKLEEQSKQLLEEAQKARETEEQLTGQNKELQDQNNELQTRLQVMEETVSSKDKWIHRIKVTGITLVSLVVLYFLLGRLFRVFIWKRNNKNRAH</sequence>
<feature type="transmembrane region" description="Helical" evidence="2">
    <location>
        <begin position="147"/>
        <end position="170"/>
    </location>
</feature>
<evidence type="ECO:0000313" key="3">
    <source>
        <dbReference type="EMBL" id="QGQ94861.1"/>
    </source>
</evidence>
<keyword evidence="2" id="KW-1133">Transmembrane helix</keyword>
<dbReference type="AlphaFoldDB" id="A0A6B8REF4"/>
<name>A0A6B8REF4_9BACL</name>
<dbReference type="Gene3D" id="6.10.250.3150">
    <property type="match status" value="1"/>
</dbReference>
<dbReference type="KEGG" id="ppsc:EHS13_08220"/>
<protein>
    <submittedName>
        <fullName evidence="3">Uncharacterized protein</fullName>
    </submittedName>
</protein>
<accession>A0A6B8REF4</accession>